<dbReference type="GO" id="GO:0072344">
    <property type="term" value="P:rescue of stalled ribosome"/>
    <property type="evidence" value="ECO:0007669"/>
    <property type="project" value="UniProtKB-UniRule"/>
</dbReference>
<dbReference type="GO" id="GO:0005829">
    <property type="term" value="C:cytosol"/>
    <property type="evidence" value="ECO:0007669"/>
    <property type="project" value="UniProtKB-UniRule"/>
</dbReference>
<evidence type="ECO:0000256" key="9">
    <source>
        <dbReference type="SAM" id="Phobius"/>
    </source>
</evidence>
<dbReference type="Proteomes" id="UP000761534">
    <property type="component" value="Unassembled WGS sequence"/>
</dbReference>
<dbReference type="PANTHER" id="PTHR12389">
    <property type="entry name" value="ZINC FINGER PROTEIN 294"/>
    <property type="match status" value="1"/>
</dbReference>
<dbReference type="GO" id="GO:0043023">
    <property type="term" value="F:ribosomal large subunit binding"/>
    <property type="evidence" value="ECO:0007669"/>
    <property type="project" value="TreeGrafter"/>
</dbReference>
<comment type="catalytic activity">
    <reaction evidence="8">
        <text>S-ubiquitinyl-[E2 ubiquitin-conjugating enzyme]-L-cysteine + [acceptor protein]-L-lysine = [E2 ubiquitin-conjugating enzyme]-L-cysteine + N(6)-ubiquitinyl-[acceptor protein]-L-lysine.</text>
        <dbReference type="EC" id="2.3.2.27"/>
    </reaction>
</comment>
<dbReference type="OrthoDB" id="6108at2759"/>
<dbReference type="InterPro" id="IPR016024">
    <property type="entry name" value="ARM-type_fold"/>
</dbReference>
<evidence type="ECO:0000256" key="2">
    <source>
        <dbReference type="ARBA" id="ARBA00022617"/>
    </source>
</evidence>
<comment type="pathway">
    <text evidence="8">Protein modification; protein ubiquitination.</text>
</comment>
<dbReference type="VEuPathDB" id="FungiDB:TRICI_002568"/>
<sequence length="1749" mass="196654">MRLVFGNASSFGNEVSLSYVTGLPDPNTINNPRLVVVFKNLLKKDSTTKDKALADFVSIISEEQGPSYVDPELHWAWVLMYPKLAIDTSRTVRALAHKVQGLTCRILGKQSTKYLKESIGPWITGLYDTDKSVVIAADHAIDIVFPTQEKKESLTKVFESTLLDYIYDVVECQSIQSLSDERYVPKDEAEAKYYRTVKSSIALFTHLLKNNPEGGPKYEQIIQTRKIWKFVHSSDVALSRASLDLVYAMVSYTPEYTEQNLKEISANVINKGLKSCQTAVLTDLLQTIIVLTKKFPQCWGAGNTDKSVAVDELNSFIKQGSRRSGKYFWPSLLALMSSLPDTISPYSLKSTPGTSQAAADAILEGILKEMVVHLGTGWGTYLSVIEKIVASDVSADISKSILTNAFYNVSNYLLLQEGETLDREILIITGKKLSDLWALDPDTLENLFGSLLESIAVKRKSRAFFKKYLFTLKVMFDNLKDSKDKDKVLALLTNNLTKTLQMLNSDDDEFKIYTIASILATFEENIFNYDTRLVNDVGKFLKDNLATFIVSDAAPDVVQILKQYTIHNQDPTDDTIQQCVELCFNSVVKLSDLDRRSSLFPLVLKEYALFRGRTTPIPLASEYLLSVYSSIDSWEITNDWDSILFGISSHGTFVSEDVAFDILKGVSSLQLVQGKNVEKAIWTFSNLLKLDRPYFMRFIETEAGKVLVSHLWKLAEDFPEAEGILSAIEDNAITPSKDSDPNDIGSKNKTLDSLTDGLLSEIERSSVEGVDISVQRGQRLLDQTQEPTAKIQLFEKLLFYPSGEWAVKLSSLFKSGVSSSLAVSNPLGGALYFLEEDQLTFDEKQNLQVIPDQLISMSIFSVCLIGNNKALFEKLPQQVQLELIISLGLISEASTDHAFLAVTNDPGVDDNFLSEAIIAFSKDVCAILLDSLKGFSIFDAVNVITTGEANGLPDQLIHHLWESSIARDAKGYYSARVLSFMLDYLVNRPVITEADAEGLVTKLKQTRGFFDNNPLGVSAVLLGFQRFSLSLNTFSQLRNQFAADLIGDNVLPQMFKSLVYLNSLFNASVEEFQERNVEPFPMNRLNMCLRSLFKCAESEVGYTPEFLRVRIEITKLLSKLLPLYPNVSAGIWESAVELLEQDFVALEACSISMEYFTLKFFNVLVKYQEHIADLSEVWMDKQGALYTELLEVLFRAKASINRARELTNVQLLRAVSTTPLKLVDEPENLYSLLAVPSFEIQRAGYIILHQLIPSQQEERSIELQLHNSKLNQGDEEEVDSGDQRFNLPVELVSLLLETPVRGAPAYDITRYLWSWMLIYDHFGKATYDLRKVYIDELKGSGHLETFLNFISERIVFGELENVFLDKQLPASEIVRNYSNMMFENIDDEINVLIIHLYYLALQFTGSLVKSWFLGLKKRQVTISLEKFTETYISPTIVEDELESVEKMLKKNDELLDGTMDAKVNRNVKEVHAYYTIDEQTMEIAIKLPSLYPLKDIAIEGVKRIGVKEKQWRAWLLASQAIGTSQNGTIIDTLELFKRNISLHFQGVTECAICYSILHQDHSLPTKTCTTCKNKFHANCLRGLVLGASRLYLNAAPQRAHTTQRQASTQSTTPDEALEILKKQRAQRPVSPHLNIYQPQLTWLMSGFHRLTGVALTFSLYAFLYAYVLGPAVGLGFDSNTLMQAFGALPLIAKIPIKFIASVPFTYQTFNGLRHLVWDSARELSLKGVYRTGYTVLGLTAVSSLILAFI</sequence>
<evidence type="ECO:0000256" key="3">
    <source>
        <dbReference type="ARBA" id="ARBA00022692"/>
    </source>
</evidence>
<dbReference type="InterPro" id="IPR011989">
    <property type="entry name" value="ARM-like"/>
</dbReference>
<accession>A0A642V684</accession>
<keyword evidence="5 9" id="KW-1133">Transmembrane helix</keyword>
<evidence type="ECO:0000256" key="6">
    <source>
        <dbReference type="ARBA" id="ARBA00023004"/>
    </source>
</evidence>
<dbReference type="Gene3D" id="1.20.1300.10">
    <property type="entry name" value="Fumarate reductase/succinate dehydrogenase, transmembrane subunit"/>
    <property type="match status" value="1"/>
</dbReference>
<feature type="transmembrane region" description="Helical" evidence="9">
    <location>
        <begin position="1727"/>
        <end position="1748"/>
    </location>
</feature>
<dbReference type="GO" id="GO:0031966">
    <property type="term" value="C:mitochondrial membrane"/>
    <property type="evidence" value="ECO:0007669"/>
    <property type="project" value="UniProtKB-ARBA"/>
</dbReference>
<evidence type="ECO:0000259" key="11">
    <source>
        <dbReference type="Pfam" id="PF22999"/>
    </source>
</evidence>
<dbReference type="Pfam" id="PF23009">
    <property type="entry name" value="UBC_like"/>
    <property type="match status" value="1"/>
</dbReference>
<dbReference type="Pfam" id="PF22958">
    <property type="entry name" value="Ltn1_1st"/>
    <property type="match status" value="1"/>
</dbReference>
<feature type="domain" description="E3 ubiquitin-protein ligase listerin HEAT repeat region" evidence="11">
    <location>
        <begin position="1220"/>
        <end position="1445"/>
    </location>
</feature>
<evidence type="ECO:0000256" key="8">
    <source>
        <dbReference type="RuleBase" id="RU367090"/>
    </source>
</evidence>
<dbReference type="InterPro" id="IPR013083">
    <property type="entry name" value="Znf_RING/FYVE/PHD"/>
</dbReference>
<keyword evidence="14" id="KW-1185">Reference proteome</keyword>
<dbReference type="GO" id="GO:0006099">
    <property type="term" value="P:tricarboxylic acid cycle"/>
    <property type="evidence" value="ECO:0007669"/>
    <property type="project" value="InterPro"/>
</dbReference>
<keyword evidence="8" id="KW-0808">Transferase</keyword>
<feature type="domain" description="E3 ubiquitin-protein ligase listerin ubiquitin conjugating" evidence="12">
    <location>
        <begin position="1459"/>
        <end position="1541"/>
    </location>
</feature>
<keyword evidence="8" id="KW-0863">Zinc-finger</keyword>
<dbReference type="InterPro" id="IPR018495">
    <property type="entry name" value="Succ_DH_cyt_bsu_CS"/>
</dbReference>
<keyword evidence="2" id="KW-0349">Heme</keyword>
<dbReference type="UniPathway" id="UPA00143"/>
<evidence type="ECO:0000256" key="4">
    <source>
        <dbReference type="ARBA" id="ARBA00022723"/>
    </source>
</evidence>
<dbReference type="InterPro" id="IPR054478">
    <property type="entry name" value="LTN1_UBC"/>
</dbReference>
<comment type="subcellular location">
    <subcellularLocation>
        <location evidence="1">Membrane</location>
        <topology evidence="1">Multi-pass membrane protein</topology>
    </subcellularLocation>
</comment>
<dbReference type="GO" id="GO:0061630">
    <property type="term" value="F:ubiquitin protein ligase activity"/>
    <property type="evidence" value="ECO:0007669"/>
    <property type="project" value="UniProtKB-UniRule"/>
</dbReference>
<dbReference type="CDD" id="cd03499">
    <property type="entry name" value="SQR_TypeC_SdhC"/>
    <property type="match status" value="1"/>
</dbReference>
<dbReference type="InterPro" id="IPR034804">
    <property type="entry name" value="SQR/QFR_C/D"/>
</dbReference>
<dbReference type="SUPFAM" id="SSF81343">
    <property type="entry name" value="Fumarate reductase respiratory complex transmembrane subunits"/>
    <property type="match status" value="1"/>
</dbReference>
<comment type="caution">
    <text evidence="13">The sequence shown here is derived from an EMBL/GenBank/DDBJ whole genome shotgun (WGS) entry which is preliminary data.</text>
</comment>
<feature type="transmembrane region" description="Helical" evidence="9">
    <location>
        <begin position="1650"/>
        <end position="1669"/>
    </location>
</feature>
<proteinExistence type="inferred from homology"/>
<name>A0A642V684_9ASCO</name>
<keyword evidence="3 9" id="KW-0812">Transmembrane</keyword>
<dbReference type="InterPro" id="IPR014314">
    <property type="entry name" value="Succ_DH_cytb556"/>
</dbReference>
<comment type="subunit">
    <text evidence="8">Component of the ribosome quality control complex (RQC).</text>
</comment>
<dbReference type="Gene3D" id="1.25.10.10">
    <property type="entry name" value="Leucine-rich Repeat Variant"/>
    <property type="match status" value="1"/>
</dbReference>
<dbReference type="GO" id="GO:0016567">
    <property type="term" value="P:protein ubiquitination"/>
    <property type="evidence" value="ECO:0007669"/>
    <property type="project" value="UniProtKB-UniPathway"/>
</dbReference>
<keyword evidence="8" id="KW-0862">Zinc</keyword>
<dbReference type="PROSITE" id="PS01000">
    <property type="entry name" value="SDH_CYT_1"/>
    <property type="match status" value="1"/>
</dbReference>
<organism evidence="13 14">
    <name type="scientific">Trichomonascus ciferrii</name>
    <dbReference type="NCBI Taxonomy" id="44093"/>
    <lineage>
        <taxon>Eukaryota</taxon>
        <taxon>Fungi</taxon>
        <taxon>Dikarya</taxon>
        <taxon>Ascomycota</taxon>
        <taxon>Saccharomycotina</taxon>
        <taxon>Dipodascomycetes</taxon>
        <taxon>Dipodascales</taxon>
        <taxon>Trichomonascaceae</taxon>
        <taxon>Trichomonascus</taxon>
        <taxon>Trichomonascus ciferrii complex</taxon>
    </lineage>
</organism>
<gene>
    <name evidence="13" type="ORF">TRICI_002568</name>
</gene>
<dbReference type="GO" id="GO:0008270">
    <property type="term" value="F:zinc ion binding"/>
    <property type="evidence" value="ECO:0007669"/>
    <property type="project" value="UniProtKB-KW"/>
</dbReference>
<dbReference type="GO" id="GO:0009055">
    <property type="term" value="F:electron transfer activity"/>
    <property type="evidence" value="ECO:0007669"/>
    <property type="project" value="InterPro"/>
</dbReference>
<evidence type="ECO:0000259" key="10">
    <source>
        <dbReference type="Pfam" id="PF22958"/>
    </source>
</evidence>
<keyword evidence="8" id="KW-0833">Ubl conjugation pathway</keyword>
<dbReference type="EC" id="2.3.2.27" evidence="8"/>
<dbReference type="Gene3D" id="3.30.40.10">
    <property type="entry name" value="Zinc/RING finger domain, C3HC4 (zinc finger)"/>
    <property type="match status" value="1"/>
</dbReference>
<dbReference type="GO" id="GO:1990116">
    <property type="term" value="P:ribosome-associated ubiquitin-dependent protein catabolic process"/>
    <property type="evidence" value="ECO:0007669"/>
    <property type="project" value="UniProtKB-UniRule"/>
</dbReference>
<comment type="similarity">
    <text evidence="8">Belongs to the LTN1 family.</text>
</comment>
<feature type="transmembrane region" description="Helical" evidence="9">
    <location>
        <begin position="1681"/>
        <end position="1706"/>
    </location>
</feature>
<protein>
    <recommendedName>
        <fullName evidence="8">E3 ubiquitin-protein ligase listerin</fullName>
        <ecNumber evidence="8">2.3.2.27</ecNumber>
    </recommendedName>
    <alternativeName>
        <fullName evidence="8">RING-type E3 ubiquitin transferase listerin</fullName>
    </alternativeName>
</protein>
<evidence type="ECO:0000256" key="7">
    <source>
        <dbReference type="ARBA" id="ARBA00023136"/>
    </source>
</evidence>
<dbReference type="NCBIfam" id="TIGR02970">
    <property type="entry name" value="succ_dehyd_cytB"/>
    <property type="match status" value="1"/>
</dbReference>
<dbReference type="EMBL" id="SWFS01000179">
    <property type="protein sequence ID" value="KAA8915211.1"/>
    <property type="molecule type" value="Genomic_DNA"/>
</dbReference>
<dbReference type="Pfam" id="PF01127">
    <property type="entry name" value="Sdh_cyt"/>
    <property type="match status" value="1"/>
</dbReference>
<dbReference type="SUPFAM" id="SSF48371">
    <property type="entry name" value="ARM repeat"/>
    <property type="match status" value="1"/>
</dbReference>
<evidence type="ECO:0000256" key="5">
    <source>
        <dbReference type="ARBA" id="ARBA00022989"/>
    </source>
</evidence>
<reference evidence="13" key="1">
    <citation type="journal article" date="2019" name="G3 (Bethesda)">
        <title>Genome Assemblies of Two Rare Opportunistic Yeast Pathogens: Diutina rugosa (syn. Candida rugosa) and Trichomonascus ciferrii (syn. Candida ciferrii).</title>
        <authorList>
            <person name="Mixao V."/>
            <person name="Saus E."/>
            <person name="Hansen A.P."/>
            <person name="Lass-Florl C."/>
            <person name="Gabaldon T."/>
        </authorList>
    </citation>
    <scope>NUCLEOTIDE SEQUENCE</scope>
    <source>
        <strain evidence="13">CBS 4856</strain>
    </source>
</reference>
<dbReference type="InterPro" id="IPR039795">
    <property type="entry name" value="LTN1/Rkr1"/>
</dbReference>
<dbReference type="InterPro" id="IPR000701">
    <property type="entry name" value="SuccDH_FuR_B_TM-su"/>
</dbReference>
<dbReference type="PANTHER" id="PTHR12389:SF0">
    <property type="entry name" value="E3 UBIQUITIN-PROTEIN LIGASE LISTERIN"/>
    <property type="match status" value="1"/>
</dbReference>
<evidence type="ECO:0000259" key="12">
    <source>
        <dbReference type="Pfam" id="PF23009"/>
    </source>
</evidence>
<evidence type="ECO:0000313" key="14">
    <source>
        <dbReference type="Proteomes" id="UP000761534"/>
    </source>
</evidence>
<dbReference type="GO" id="GO:1990112">
    <property type="term" value="C:RQC complex"/>
    <property type="evidence" value="ECO:0007669"/>
    <property type="project" value="UniProtKB-UniRule"/>
</dbReference>
<keyword evidence="4 8" id="KW-0479">Metal-binding</keyword>
<dbReference type="InterPro" id="IPR054476">
    <property type="entry name" value="Ltn1_N"/>
</dbReference>
<keyword evidence="7 9" id="KW-0472">Membrane</keyword>
<evidence type="ECO:0000256" key="1">
    <source>
        <dbReference type="ARBA" id="ARBA00004141"/>
    </source>
</evidence>
<feature type="domain" description="E3 ubiquitin-protein ligase listerin N-terminal" evidence="10">
    <location>
        <begin position="30"/>
        <end position="338"/>
    </location>
</feature>
<evidence type="ECO:0000313" key="13">
    <source>
        <dbReference type="EMBL" id="KAA8915211.1"/>
    </source>
</evidence>
<comment type="function">
    <text evidence="8">E3 ubiquitin-protein ligase. Component of the ribosome quality control complex (RQC), a ribosome-associated complex that mediates ubiquitination and extraction of incompletely synthesized nascent chains for proteasomal degradation.</text>
</comment>
<keyword evidence="6" id="KW-0408">Iron</keyword>
<dbReference type="Pfam" id="PF22999">
    <property type="entry name" value="LTN1_E3_ligase_6th"/>
    <property type="match status" value="1"/>
</dbReference>
<dbReference type="InterPro" id="IPR054477">
    <property type="entry name" value="LTN1_E3_ligase_6th"/>
</dbReference>